<dbReference type="PRINTS" id="PR00034">
    <property type="entry name" value="HTHCRP"/>
</dbReference>
<dbReference type="PANTHER" id="PTHR24567:SF75">
    <property type="entry name" value="FUMARATE AND NITRATE REDUCTION REGULATORY PROTEIN"/>
    <property type="match status" value="1"/>
</dbReference>
<dbReference type="Gene3D" id="1.10.10.10">
    <property type="entry name" value="Winged helix-like DNA-binding domain superfamily/Winged helix DNA-binding domain"/>
    <property type="match status" value="1"/>
</dbReference>
<dbReference type="InterPro" id="IPR018335">
    <property type="entry name" value="Tscrpt_reg_HTH_Crp-type_CS"/>
</dbReference>
<dbReference type="Pfam" id="PF00027">
    <property type="entry name" value="cNMP_binding"/>
    <property type="match status" value="1"/>
</dbReference>
<evidence type="ECO:0000313" key="6">
    <source>
        <dbReference type="Proteomes" id="UP001597474"/>
    </source>
</evidence>
<dbReference type="InterPro" id="IPR036388">
    <property type="entry name" value="WH-like_DNA-bd_sf"/>
</dbReference>
<dbReference type="PROSITE" id="PS00042">
    <property type="entry name" value="HTH_CRP_1"/>
    <property type="match status" value="1"/>
</dbReference>
<dbReference type="PANTHER" id="PTHR24567">
    <property type="entry name" value="CRP FAMILY TRANSCRIPTIONAL REGULATORY PROTEIN"/>
    <property type="match status" value="1"/>
</dbReference>
<dbReference type="PROSITE" id="PS51063">
    <property type="entry name" value="HTH_CRP_2"/>
    <property type="match status" value="1"/>
</dbReference>
<dbReference type="InterPro" id="IPR036390">
    <property type="entry name" value="WH_DNA-bd_sf"/>
</dbReference>
<evidence type="ECO:0000256" key="3">
    <source>
        <dbReference type="ARBA" id="ARBA00023163"/>
    </source>
</evidence>
<dbReference type="Pfam" id="PF13545">
    <property type="entry name" value="HTH_Crp_2"/>
    <property type="match status" value="1"/>
</dbReference>
<keyword evidence="6" id="KW-1185">Reference proteome</keyword>
<dbReference type="CDD" id="cd00038">
    <property type="entry name" value="CAP_ED"/>
    <property type="match status" value="1"/>
</dbReference>
<reference evidence="6" key="1">
    <citation type="journal article" date="2019" name="Int. J. Syst. Evol. Microbiol.">
        <title>The Global Catalogue of Microorganisms (GCM) 10K type strain sequencing project: providing services to taxonomists for standard genome sequencing and annotation.</title>
        <authorList>
            <consortium name="The Broad Institute Genomics Platform"/>
            <consortium name="The Broad Institute Genome Sequencing Center for Infectious Disease"/>
            <person name="Wu L."/>
            <person name="Ma J."/>
        </authorList>
    </citation>
    <scope>NUCLEOTIDE SEQUENCE [LARGE SCALE GENOMIC DNA]</scope>
    <source>
        <strain evidence="6">TISTR 2562</strain>
    </source>
</reference>
<dbReference type="Gene3D" id="2.60.120.10">
    <property type="entry name" value="Jelly Rolls"/>
    <property type="match status" value="1"/>
</dbReference>
<keyword evidence="2" id="KW-0238">DNA-binding</keyword>
<evidence type="ECO:0000256" key="1">
    <source>
        <dbReference type="ARBA" id="ARBA00023015"/>
    </source>
</evidence>
<organism evidence="5 6">
    <name type="scientific">Sulfitobacter aestuarii</name>
    <dbReference type="NCBI Taxonomy" id="2161676"/>
    <lineage>
        <taxon>Bacteria</taxon>
        <taxon>Pseudomonadati</taxon>
        <taxon>Pseudomonadota</taxon>
        <taxon>Alphaproteobacteria</taxon>
        <taxon>Rhodobacterales</taxon>
        <taxon>Roseobacteraceae</taxon>
        <taxon>Sulfitobacter</taxon>
    </lineage>
</organism>
<gene>
    <name evidence="5" type="ORF">ACFSUD_16370</name>
</gene>
<accession>A0ABW5U854</accession>
<dbReference type="InterPro" id="IPR050397">
    <property type="entry name" value="Env_Response_Regulators"/>
</dbReference>
<dbReference type="SUPFAM" id="SSF46785">
    <property type="entry name" value="Winged helix' DNA-binding domain"/>
    <property type="match status" value="1"/>
</dbReference>
<evidence type="ECO:0000313" key="5">
    <source>
        <dbReference type="EMBL" id="MFD2741156.1"/>
    </source>
</evidence>
<dbReference type="Proteomes" id="UP001597474">
    <property type="component" value="Unassembled WGS sequence"/>
</dbReference>
<comment type="caution">
    <text evidence="5">The sequence shown here is derived from an EMBL/GenBank/DDBJ whole genome shotgun (WGS) entry which is preliminary data.</text>
</comment>
<sequence>MRLEIDNSDIPVLCRACEARHGGICGALDPAELLRLGKMTSRQRYPARTILLTPGEHTEYCSNILNGVVKVSKLLPDGRQQVVELQFAPDFLGHPFAAESNVFIETASAVELCSFPRHMLKSMTAESAALQNRLHRQVLRQLDQARDWMMTLGQKTAAEKVASFLIMLAGHLHPSEADRSKSFDLTLSRMDIADFLGLTTETVSRQLTALRKAGVIHIDKARHVSIINPQGLRAAAAQ</sequence>
<protein>
    <submittedName>
        <fullName evidence="5">Crp/Fnr family transcriptional regulator</fullName>
    </submittedName>
</protein>
<proteinExistence type="predicted"/>
<evidence type="ECO:0000256" key="2">
    <source>
        <dbReference type="ARBA" id="ARBA00023125"/>
    </source>
</evidence>
<name>A0ABW5U854_9RHOB</name>
<evidence type="ECO:0000259" key="4">
    <source>
        <dbReference type="PROSITE" id="PS51063"/>
    </source>
</evidence>
<dbReference type="SMART" id="SM00419">
    <property type="entry name" value="HTH_CRP"/>
    <property type="match status" value="1"/>
</dbReference>
<dbReference type="InterPro" id="IPR014710">
    <property type="entry name" value="RmlC-like_jellyroll"/>
</dbReference>
<dbReference type="CDD" id="cd00092">
    <property type="entry name" value="HTH_CRP"/>
    <property type="match status" value="1"/>
</dbReference>
<keyword evidence="3" id="KW-0804">Transcription</keyword>
<dbReference type="InterPro" id="IPR018490">
    <property type="entry name" value="cNMP-bd_dom_sf"/>
</dbReference>
<dbReference type="InterPro" id="IPR000595">
    <property type="entry name" value="cNMP-bd_dom"/>
</dbReference>
<dbReference type="SUPFAM" id="SSF51206">
    <property type="entry name" value="cAMP-binding domain-like"/>
    <property type="match status" value="1"/>
</dbReference>
<keyword evidence="1" id="KW-0805">Transcription regulation</keyword>
<feature type="domain" description="HTH crp-type" evidence="4">
    <location>
        <begin position="155"/>
        <end position="230"/>
    </location>
</feature>
<dbReference type="EMBL" id="JBHUMP010000018">
    <property type="protein sequence ID" value="MFD2741156.1"/>
    <property type="molecule type" value="Genomic_DNA"/>
</dbReference>
<dbReference type="SMART" id="SM00100">
    <property type="entry name" value="cNMP"/>
    <property type="match status" value="1"/>
</dbReference>
<dbReference type="RefSeq" id="WP_386375581.1">
    <property type="nucleotide sequence ID" value="NZ_JBHUMP010000018.1"/>
</dbReference>
<dbReference type="InterPro" id="IPR012318">
    <property type="entry name" value="HTH_CRP"/>
</dbReference>